<sequence>MPRKKMLTLSWLFRLYGKKMTDASWFLPIIAAILFHPSVGSAAIPDDSYIAGYAAGALKRDFKLDLSSLVVRNGVITVPVGDLTPEDRTRILQTLSEIPGVTGVIALEGTGKEVIAPNPVQTEQAADKKLESAHQQVIADPAAPGIRSAPESSSETNTTVFATGFLPTGHLFKPLLADPRWAHFSAAYRNYIGDNIDGNNNGAVSFGETIPFYRANLGKSIVQWETGLQAGVFSDFNLDARSSDLINTDFIASVYASVRARQFSAFGRIFHQSSHLGDEFLLRTTVERINLSYEGADLKLSYELPYGLRVYGGGGGIFHKQPSTIKPWLIHYGVEFRSPWRIEFAAMRPILAVDMKNWEQNNWNLDVSARAGVQFDNFQAFGRKLQFLVEYFHGNSPTGQFYRERVEYLGIGAHYHF</sequence>
<accession>A0ABY0T9Y6</accession>
<evidence type="ECO:0000313" key="1">
    <source>
        <dbReference type="EMBL" id="SDQ50881.1"/>
    </source>
</evidence>
<proteinExistence type="predicted"/>
<gene>
    <name evidence="1" type="ORF">SAMN05216402_1125</name>
</gene>
<dbReference type="Pfam" id="PF06727">
    <property type="entry name" value="DUF1207"/>
    <property type="match status" value="1"/>
</dbReference>
<keyword evidence="2" id="KW-1185">Reference proteome</keyword>
<dbReference type="Proteomes" id="UP000183471">
    <property type="component" value="Unassembled WGS sequence"/>
</dbReference>
<reference evidence="1 2" key="1">
    <citation type="submission" date="2016-10" db="EMBL/GenBank/DDBJ databases">
        <authorList>
            <person name="Varghese N."/>
            <person name="Submissions S."/>
        </authorList>
    </citation>
    <scope>NUCLEOTIDE SEQUENCE [LARGE SCALE GENOMIC DNA]</scope>
    <source>
        <strain evidence="1 2">Nl1</strain>
    </source>
</reference>
<comment type="caution">
    <text evidence="1">The sequence shown here is derived from an EMBL/GenBank/DDBJ whole genome shotgun (WGS) entry which is preliminary data.</text>
</comment>
<evidence type="ECO:0000313" key="2">
    <source>
        <dbReference type="Proteomes" id="UP000183471"/>
    </source>
</evidence>
<evidence type="ECO:0008006" key="3">
    <source>
        <dbReference type="Google" id="ProtNLM"/>
    </source>
</evidence>
<organism evidence="1 2">
    <name type="scientific">Nitrosospira multiformis</name>
    <dbReference type="NCBI Taxonomy" id="1231"/>
    <lineage>
        <taxon>Bacteria</taxon>
        <taxon>Pseudomonadati</taxon>
        <taxon>Pseudomonadota</taxon>
        <taxon>Betaproteobacteria</taxon>
        <taxon>Nitrosomonadales</taxon>
        <taxon>Nitrosomonadaceae</taxon>
        <taxon>Nitrosospira</taxon>
    </lineage>
</organism>
<dbReference type="InterPro" id="IPR009599">
    <property type="entry name" value="DUF1207"/>
</dbReference>
<dbReference type="RefSeq" id="WP_081346652.1">
    <property type="nucleotide sequence ID" value="NZ_FNKY01000001.1"/>
</dbReference>
<protein>
    <recommendedName>
        <fullName evidence="3">DUF1207 domain-containing protein</fullName>
    </recommendedName>
</protein>
<dbReference type="EMBL" id="FNKY01000001">
    <property type="protein sequence ID" value="SDQ50881.1"/>
    <property type="molecule type" value="Genomic_DNA"/>
</dbReference>
<name>A0ABY0T9Y6_9PROT</name>